<accession>A0AAD7LEF6</accession>
<evidence type="ECO:0000259" key="5">
    <source>
        <dbReference type="PROSITE" id="PS01031"/>
    </source>
</evidence>
<feature type="region of interest" description="Disordered" evidence="4">
    <location>
        <begin position="154"/>
        <end position="199"/>
    </location>
</feature>
<dbReference type="InterPro" id="IPR008978">
    <property type="entry name" value="HSP20-like_chaperone"/>
</dbReference>
<proteinExistence type="inferred from homology"/>
<evidence type="ECO:0000256" key="4">
    <source>
        <dbReference type="SAM" id="MobiDB-lite"/>
    </source>
</evidence>
<name>A0AAD7LEF6_QUISA</name>
<keyword evidence="1" id="KW-0346">Stress response</keyword>
<dbReference type="Pfam" id="PF00011">
    <property type="entry name" value="HSP20"/>
    <property type="match status" value="1"/>
</dbReference>
<evidence type="ECO:0000256" key="3">
    <source>
        <dbReference type="RuleBase" id="RU003616"/>
    </source>
</evidence>
<evidence type="ECO:0000313" key="7">
    <source>
        <dbReference type="Proteomes" id="UP001163823"/>
    </source>
</evidence>
<feature type="compositionally biased region" description="Basic and acidic residues" evidence="4">
    <location>
        <begin position="173"/>
        <end position="195"/>
    </location>
</feature>
<dbReference type="Gene3D" id="2.60.40.790">
    <property type="match status" value="1"/>
</dbReference>
<feature type="domain" description="SHSP" evidence="5">
    <location>
        <begin position="18"/>
        <end position="121"/>
    </location>
</feature>
<sequence length="248" mass="27777">MANVRGTRVGGRSRLLTSIVEEFIPDSGWTEDTNGHYLLVDLPGFTKDDVKLRVDNTGHVIISGERKVNEDKSIHFEQTFEVPSNSDIDKITGKIDSEILYVTFPKQAEEEIIESTEAPKEEANIGRENLQENEVEEEANIGRENLLENEVEEEANIGKGKLQENEVSNVTENTKRDSNGHGSNHNEKKEKRTGDSHIGGFPEEFIRKWEQEPNILTSAMKVLSKNKGIVITAVLAFSLGVLVSRKFS</sequence>
<organism evidence="6 7">
    <name type="scientific">Quillaja saponaria</name>
    <name type="common">Soap bark tree</name>
    <dbReference type="NCBI Taxonomy" id="32244"/>
    <lineage>
        <taxon>Eukaryota</taxon>
        <taxon>Viridiplantae</taxon>
        <taxon>Streptophyta</taxon>
        <taxon>Embryophyta</taxon>
        <taxon>Tracheophyta</taxon>
        <taxon>Spermatophyta</taxon>
        <taxon>Magnoliopsida</taxon>
        <taxon>eudicotyledons</taxon>
        <taxon>Gunneridae</taxon>
        <taxon>Pentapetalae</taxon>
        <taxon>rosids</taxon>
        <taxon>fabids</taxon>
        <taxon>Fabales</taxon>
        <taxon>Quillajaceae</taxon>
        <taxon>Quillaja</taxon>
    </lineage>
</organism>
<evidence type="ECO:0000256" key="1">
    <source>
        <dbReference type="ARBA" id="ARBA00023016"/>
    </source>
</evidence>
<reference evidence="6" key="1">
    <citation type="journal article" date="2023" name="Science">
        <title>Elucidation of the pathway for biosynthesis of saponin adjuvants from the soapbark tree.</title>
        <authorList>
            <person name="Reed J."/>
            <person name="Orme A."/>
            <person name="El-Demerdash A."/>
            <person name="Owen C."/>
            <person name="Martin L.B.B."/>
            <person name="Misra R.C."/>
            <person name="Kikuchi S."/>
            <person name="Rejzek M."/>
            <person name="Martin A.C."/>
            <person name="Harkess A."/>
            <person name="Leebens-Mack J."/>
            <person name="Louveau T."/>
            <person name="Stephenson M.J."/>
            <person name="Osbourn A."/>
        </authorList>
    </citation>
    <scope>NUCLEOTIDE SEQUENCE</scope>
    <source>
        <strain evidence="6">S10</strain>
    </source>
</reference>
<keyword evidence="7" id="KW-1185">Reference proteome</keyword>
<evidence type="ECO:0000256" key="2">
    <source>
        <dbReference type="PROSITE-ProRule" id="PRU00285"/>
    </source>
</evidence>
<dbReference type="InterPro" id="IPR031107">
    <property type="entry name" value="Small_HSP"/>
</dbReference>
<dbReference type="KEGG" id="qsa:O6P43_022805"/>
<gene>
    <name evidence="6" type="ORF">O6P43_022805</name>
</gene>
<dbReference type="EMBL" id="JARAOO010000009">
    <property type="protein sequence ID" value="KAJ7956348.1"/>
    <property type="molecule type" value="Genomic_DNA"/>
</dbReference>
<evidence type="ECO:0000313" key="6">
    <source>
        <dbReference type="EMBL" id="KAJ7956348.1"/>
    </source>
</evidence>
<dbReference type="InterPro" id="IPR002068">
    <property type="entry name" value="A-crystallin/Hsp20_dom"/>
</dbReference>
<comment type="similarity">
    <text evidence="2 3">Belongs to the small heat shock protein (HSP20) family.</text>
</comment>
<protein>
    <submittedName>
        <fullName evidence="6">Inactive protein RESTRICTED TEV MOVEMENT 2-like</fullName>
    </submittedName>
</protein>
<dbReference type="AlphaFoldDB" id="A0AAD7LEF6"/>
<dbReference type="PROSITE" id="PS01031">
    <property type="entry name" value="SHSP"/>
    <property type="match status" value="1"/>
</dbReference>
<comment type="caution">
    <text evidence="6">The sequence shown here is derived from an EMBL/GenBank/DDBJ whole genome shotgun (WGS) entry which is preliminary data.</text>
</comment>
<dbReference type="Proteomes" id="UP001163823">
    <property type="component" value="Chromosome 9"/>
</dbReference>
<dbReference type="SUPFAM" id="SSF49764">
    <property type="entry name" value="HSP20-like chaperones"/>
    <property type="match status" value="1"/>
</dbReference>
<dbReference type="PANTHER" id="PTHR11527">
    <property type="entry name" value="HEAT-SHOCK PROTEIN 20 FAMILY MEMBER"/>
    <property type="match status" value="1"/>
</dbReference>